<gene>
    <name evidence="1" type="ORF">QAD02_016435</name>
</gene>
<evidence type="ECO:0000313" key="2">
    <source>
        <dbReference type="Proteomes" id="UP001239111"/>
    </source>
</evidence>
<dbReference type="Proteomes" id="UP001239111">
    <property type="component" value="Chromosome 2"/>
</dbReference>
<protein>
    <submittedName>
        <fullName evidence="1">Uncharacterized protein</fullName>
    </submittedName>
</protein>
<keyword evidence="2" id="KW-1185">Reference proteome</keyword>
<comment type="caution">
    <text evidence="1">The sequence shown here is derived from an EMBL/GenBank/DDBJ whole genome shotgun (WGS) entry which is preliminary data.</text>
</comment>
<organism evidence="1 2">
    <name type="scientific">Eretmocerus hayati</name>
    <dbReference type="NCBI Taxonomy" id="131215"/>
    <lineage>
        <taxon>Eukaryota</taxon>
        <taxon>Metazoa</taxon>
        <taxon>Ecdysozoa</taxon>
        <taxon>Arthropoda</taxon>
        <taxon>Hexapoda</taxon>
        <taxon>Insecta</taxon>
        <taxon>Pterygota</taxon>
        <taxon>Neoptera</taxon>
        <taxon>Endopterygota</taxon>
        <taxon>Hymenoptera</taxon>
        <taxon>Apocrita</taxon>
        <taxon>Proctotrupomorpha</taxon>
        <taxon>Chalcidoidea</taxon>
        <taxon>Aphelinidae</taxon>
        <taxon>Aphelininae</taxon>
        <taxon>Eretmocerus</taxon>
    </lineage>
</organism>
<accession>A0ACC2PB26</accession>
<reference evidence="1" key="1">
    <citation type="submission" date="2023-04" db="EMBL/GenBank/DDBJ databases">
        <title>A chromosome-level genome assembly of the parasitoid wasp Eretmocerus hayati.</title>
        <authorList>
            <person name="Zhong Y."/>
            <person name="Liu S."/>
            <person name="Liu Y."/>
        </authorList>
    </citation>
    <scope>NUCLEOTIDE SEQUENCE</scope>
    <source>
        <strain evidence="1">ZJU_SS_LIU_2023</strain>
    </source>
</reference>
<name>A0ACC2PB26_9HYME</name>
<proteinExistence type="predicted"/>
<sequence>MSKDSSSVSPSPKKLLAGLEDMLDDEMNSVDRMGVGVSGKSTKMRTTSQREVTTKPACPDKESTEIRNNSINVTTLDKSGSSSNNNNEAAPSNLSVRIVDRGRYAMNSKATAERNDDFEVIPASVKSKTIEEVISTSVRPTTTTTTTTTTGIPVIEVTPRLQKIEKNELVVEPLSSTTMETPRYTVPSRNKVSLNQF</sequence>
<dbReference type="EMBL" id="CM056742">
    <property type="protein sequence ID" value="KAJ8680648.1"/>
    <property type="molecule type" value="Genomic_DNA"/>
</dbReference>
<evidence type="ECO:0000313" key="1">
    <source>
        <dbReference type="EMBL" id="KAJ8680648.1"/>
    </source>
</evidence>